<evidence type="ECO:0000313" key="1">
    <source>
        <dbReference type="EMBL" id="PWN46901.1"/>
    </source>
</evidence>
<protein>
    <submittedName>
        <fullName evidence="1">Uncharacterized protein</fullName>
    </submittedName>
</protein>
<dbReference type="EMBL" id="KZ820643">
    <property type="protein sequence ID" value="PWN46901.1"/>
    <property type="molecule type" value="Genomic_DNA"/>
</dbReference>
<organism evidence="1 2">
    <name type="scientific">Violaceomyces palustris</name>
    <dbReference type="NCBI Taxonomy" id="1673888"/>
    <lineage>
        <taxon>Eukaryota</taxon>
        <taxon>Fungi</taxon>
        <taxon>Dikarya</taxon>
        <taxon>Basidiomycota</taxon>
        <taxon>Ustilaginomycotina</taxon>
        <taxon>Ustilaginomycetes</taxon>
        <taxon>Violaceomycetales</taxon>
        <taxon>Violaceomycetaceae</taxon>
        <taxon>Violaceomyces</taxon>
    </lineage>
</organism>
<gene>
    <name evidence="1" type="ORF">IE53DRAFT_390955</name>
</gene>
<keyword evidence="2" id="KW-1185">Reference proteome</keyword>
<sequence>MSTTTHSTAPPQQDRDSTQPRPPSYNPFLNSAERPSFPKVQDPSSIGPLYVLHFTSTNHTFRLPDFDSSAKYLNLPYAFVPTPARASDQDGAKQKCIEINNERAVFQTHREEAQKKEGERKEDHQIGRQGGKRSETAWKPDFSRPFMLAHLPDDESARLLLGRCVSLRSIWRLWSCGPDYQEVHSLMKTPESFEHWKDCVDASKTPSWKAHVFAYNNTVSDKRKVEVITDFSYMDFKGDIRLKGPFLRWGVMEEYSTWETQPTLLERKLENLEVGGGGAVRDGTVPYQSGKKADTTSTTTTRTMLERQELGDRDERMVQIFVGKRIDMPPPHDSKSVKQRGTGDPTQEGQYNLARDLIDRLSLKKRVYIGNTSMESEMSLLMASMALAGPGKICYDPFAGTGSLLYAAATFGAMTFGSDIDGRTMRGKSNKKDPKQSTGIMMSAKQYGLEDRILDCAVFDMTQSPWRDNLRFPLVPTTITSSSPPCCEVDGIDPSSSSSSTSSGGLRKGVFDAIIADPPYGVRAGAKRLGKRDPTKQREQPFWMEKDPVTGEGGCWSHERENYVPPTRPYHLKDLIDDLLDYSYEILNDGGRLVFWLPDMIDEEEEEEGDSNPTTTNSGKQIKVELPNHDRRPRGSGRMRLVAHSLQDFGRWGRRLITMEKVPPERDVLFPPCSSDTRIDSSPPLDVNRGLRVGEVADPDLTGRGIEVSVAVVVEEGKGREQEVRSKDRRDEKGKIRANADPNEFRNRYFEPKELRRS</sequence>
<accession>A0ACD0NM76</accession>
<evidence type="ECO:0000313" key="2">
    <source>
        <dbReference type="Proteomes" id="UP000245626"/>
    </source>
</evidence>
<dbReference type="Proteomes" id="UP000245626">
    <property type="component" value="Unassembled WGS sequence"/>
</dbReference>
<name>A0ACD0NM76_9BASI</name>
<reference evidence="1 2" key="1">
    <citation type="journal article" date="2018" name="Mol. Biol. Evol.">
        <title>Broad Genomic Sampling Reveals a Smut Pathogenic Ancestry of the Fungal Clade Ustilaginomycotina.</title>
        <authorList>
            <person name="Kijpornyongpan T."/>
            <person name="Mondo S.J."/>
            <person name="Barry K."/>
            <person name="Sandor L."/>
            <person name="Lee J."/>
            <person name="Lipzen A."/>
            <person name="Pangilinan J."/>
            <person name="LaButti K."/>
            <person name="Hainaut M."/>
            <person name="Henrissat B."/>
            <person name="Grigoriev I.V."/>
            <person name="Spatafora J.W."/>
            <person name="Aime M.C."/>
        </authorList>
    </citation>
    <scope>NUCLEOTIDE SEQUENCE [LARGE SCALE GENOMIC DNA]</scope>
    <source>
        <strain evidence="1 2">SA 807</strain>
    </source>
</reference>
<proteinExistence type="predicted"/>